<keyword evidence="2" id="KW-0378">Hydrolase</keyword>
<reference evidence="4 5" key="1">
    <citation type="submission" date="2024-03" db="EMBL/GenBank/DDBJ databases">
        <title>Human intestinal bacterial collection.</title>
        <authorList>
            <person name="Pauvert C."/>
            <person name="Hitch T.C.A."/>
            <person name="Clavel T."/>
        </authorList>
    </citation>
    <scope>NUCLEOTIDE SEQUENCE [LARGE SCALE GENOMIC DNA]</scope>
    <source>
        <strain evidence="4 5">CLA-SR-H021</strain>
    </source>
</reference>
<dbReference type="PANTHER" id="PTHR31302:SF31">
    <property type="entry name" value="PHOSPHODIESTERASE YAEI"/>
    <property type="match status" value="1"/>
</dbReference>
<dbReference type="Proteomes" id="UP001454086">
    <property type="component" value="Unassembled WGS sequence"/>
</dbReference>
<dbReference type="InterPro" id="IPR051158">
    <property type="entry name" value="Metallophosphoesterase_sf"/>
</dbReference>
<evidence type="ECO:0000256" key="2">
    <source>
        <dbReference type="ARBA" id="ARBA00022801"/>
    </source>
</evidence>
<evidence type="ECO:0000259" key="3">
    <source>
        <dbReference type="Pfam" id="PF00149"/>
    </source>
</evidence>
<accession>A0ABV1D7B2</accession>
<organism evidence="4 5">
    <name type="scientific">Enterocloster hominis</name>
    <name type="common">ex Hitch et al. 2024</name>
    <dbReference type="NCBI Taxonomy" id="1917870"/>
    <lineage>
        <taxon>Bacteria</taxon>
        <taxon>Bacillati</taxon>
        <taxon>Bacillota</taxon>
        <taxon>Clostridia</taxon>
        <taxon>Lachnospirales</taxon>
        <taxon>Lachnospiraceae</taxon>
        <taxon>Enterocloster</taxon>
    </lineage>
</organism>
<protein>
    <submittedName>
        <fullName evidence="4">Metallophosphoesterase</fullName>
    </submittedName>
</protein>
<feature type="domain" description="Calcineurin-like phosphoesterase" evidence="3">
    <location>
        <begin position="44"/>
        <end position="226"/>
    </location>
</feature>
<evidence type="ECO:0000256" key="1">
    <source>
        <dbReference type="ARBA" id="ARBA00022723"/>
    </source>
</evidence>
<sequence>MWREAAGLIGAAGCACLARSEYEKRHFSVEAATIVSDKIARDRTFVFLSDLHNNEFGSGNQKLVEAIHGLNPDAVLCGGDMMVSKKGSRDIQVPLRLFGQLAARYPVFYGNGNHENRMTWRRDIYGNLYEEYRDALRKMGVSYLEDRTVPLGEDILITGVDLDGDFYRKALYQKPPDMERGYLEKKLGTAGEYGDGFRILLAHSPLYFDAYADWGADLTLSGHFHGGTIRIPGLGGVMTPQYQFFLPWCAGDFERNGKRMIVSRGLGTHSINIRLNNRPQLAVIYLKKKQRVFEKAGNL</sequence>
<dbReference type="Pfam" id="PF00149">
    <property type="entry name" value="Metallophos"/>
    <property type="match status" value="1"/>
</dbReference>
<keyword evidence="1" id="KW-0479">Metal-binding</keyword>
<dbReference type="PANTHER" id="PTHR31302">
    <property type="entry name" value="TRANSMEMBRANE PROTEIN WITH METALLOPHOSPHOESTERASE DOMAIN-RELATED"/>
    <property type="match status" value="1"/>
</dbReference>
<proteinExistence type="predicted"/>
<dbReference type="PROSITE" id="PS51257">
    <property type="entry name" value="PROKAR_LIPOPROTEIN"/>
    <property type="match status" value="1"/>
</dbReference>
<dbReference type="InterPro" id="IPR029052">
    <property type="entry name" value="Metallo-depent_PP-like"/>
</dbReference>
<dbReference type="Gene3D" id="3.60.21.10">
    <property type="match status" value="1"/>
</dbReference>
<keyword evidence="5" id="KW-1185">Reference proteome</keyword>
<dbReference type="RefSeq" id="WP_349118311.1">
    <property type="nucleotide sequence ID" value="NZ_JBBMFM010000056.1"/>
</dbReference>
<name>A0ABV1D7B2_9FIRM</name>
<evidence type="ECO:0000313" key="5">
    <source>
        <dbReference type="Proteomes" id="UP001454086"/>
    </source>
</evidence>
<gene>
    <name evidence="4" type="ORF">WMQ36_15005</name>
</gene>
<evidence type="ECO:0000313" key="4">
    <source>
        <dbReference type="EMBL" id="MEQ2426283.1"/>
    </source>
</evidence>
<dbReference type="InterPro" id="IPR004843">
    <property type="entry name" value="Calcineurin-like_PHP"/>
</dbReference>
<dbReference type="EMBL" id="JBBMFM010000056">
    <property type="protein sequence ID" value="MEQ2426283.1"/>
    <property type="molecule type" value="Genomic_DNA"/>
</dbReference>
<comment type="caution">
    <text evidence="4">The sequence shown here is derived from an EMBL/GenBank/DDBJ whole genome shotgun (WGS) entry which is preliminary data.</text>
</comment>
<dbReference type="SUPFAM" id="SSF56300">
    <property type="entry name" value="Metallo-dependent phosphatases"/>
    <property type="match status" value="1"/>
</dbReference>